<feature type="signal peptide" evidence="1">
    <location>
        <begin position="1"/>
        <end position="18"/>
    </location>
</feature>
<dbReference type="Pfam" id="PF04402">
    <property type="entry name" value="SIMPL"/>
    <property type="match status" value="1"/>
</dbReference>
<dbReference type="InterPro" id="IPR007497">
    <property type="entry name" value="SIMPL/DUF541"/>
</dbReference>
<dbReference type="Gene3D" id="3.30.110.170">
    <property type="entry name" value="Protein of unknown function (DUF541), domain 1"/>
    <property type="match status" value="1"/>
</dbReference>
<comment type="caution">
    <text evidence="2">The sequence shown here is derived from an EMBL/GenBank/DDBJ whole genome shotgun (WGS) entry which is preliminary data.</text>
</comment>
<dbReference type="Proteomes" id="UP000886188">
    <property type="component" value="Unassembled WGS sequence"/>
</dbReference>
<proteinExistence type="predicted"/>
<dbReference type="PANTHER" id="PTHR34387:SF1">
    <property type="entry name" value="PERIPLASMIC IMMUNOGENIC PROTEIN"/>
    <property type="match status" value="1"/>
</dbReference>
<accession>A0A7V1CZN7</accession>
<evidence type="ECO:0000313" key="2">
    <source>
        <dbReference type="EMBL" id="HEA17232.1"/>
    </source>
</evidence>
<dbReference type="Gene3D" id="3.30.70.2970">
    <property type="entry name" value="Protein of unknown function (DUF541), domain 2"/>
    <property type="match status" value="1"/>
</dbReference>
<organism evidence="2">
    <name type="scientific">Pseudoalteromonas prydzensis</name>
    <dbReference type="NCBI Taxonomy" id="182141"/>
    <lineage>
        <taxon>Bacteria</taxon>
        <taxon>Pseudomonadati</taxon>
        <taxon>Pseudomonadota</taxon>
        <taxon>Gammaproteobacteria</taxon>
        <taxon>Alteromonadales</taxon>
        <taxon>Pseudoalteromonadaceae</taxon>
        <taxon>Pseudoalteromonas</taxon>
    </lineage>
</organism>
<name>A0A7V1CZN7_9GAMM</name>
<dbReference type="AlphaFoldDB" id="A0A7V1CZN7"/>
<reference evidence="2" key="1">
    <citation type="journal article" date="2020" name="mSystems">
        <title>Genome- and Community-Level Interaction Insights into Carbon Utilization and Element Cycling Functions of Hydrothermarchaeota in Hydrothermal Sediment.</title>
        <authorList>
            <person name="Zhou Z."/>
            <person name="Liu Y."/>
            <person name="Xu W."/>
            <person name="Pan J."/>
            <person name="Luo Z.H."/>
            <person name="Li M."/>
        </authorList>
    </citation>
    <scope>NUCLEOTIDE SEQUENCE [LARGE SCALE GENOMIC DNA]</scope>
    <source>
        <strain evidence="2">HyVt-346</strain>
    </source>
</reference>
<sequence length="246" mass="26616">MNYVSIFAFLIFTSCVNANTALPANRHIAVIGEAQLKAKPDIAVINLEVESLQGSSLDAKKDVDNRINSFLAGISNFNIDETNVSASTINTQPSYSYSENDKQQLEGYIANRSIKVTLTDIKRLNALLDFALSVKVDAIKSIELKSSAAKTLKEQVNVLAVSDAKEKAISLAKAFGARLGGIYSINSATNNSFNRYGENQAIERIVVTGNRAQQFASPGKYLQENIIFSASVSAVFDLELTDPTAP</sequence>
<dbReference type="InterPro" id="IPR052022">
    <property type="entry name" value="26kDa_periplasmic_antigen"/>
</dbReference>
<evidence type="ECO:0000256" key="1">
    <source>
        <dbReference type="SAM" id="SignalP"/>
    </source>
</evidence>
<protein>
    <submittedName>
        <fullName evidence="2">DUF541 domain-containing protein</fullName>
    </submittedName>
</protein>
<dbReference type="RefSeq" id="WP_304182561.1">
    <property type="nucleotide sequence ID" value="NZ_DRGM01000128.1"/>
</dbReference>
<dbReference type="GO" id="GO:0006974">
    <property type="term" value="P:DNA damage response"/>
    <property type="evidence" value="ECO:0007669"/>
    <property type="project" value="TreeGrafter"/>
</dbReference>
<keyword evidence="1" id="KW-0732">Signal</keyword>
<dbReference type="EMBL" id="DRGM01000128">
    <property type="protein sequence ID" value="HEA17232.1"/>
    <property type="molecule type" value="Genomic_DNA"/>
</dbReference>
<gene>
    <name evidence="2" type="ORF">ENH88_12455</name>
</gene>
<dbReference type="PANTHER" id="PTHR34387">
    <property type="entry name" value="SLR1258 PROTEIN"/>
    <property type="match status" value="1"/>
</dbReference>
<feature type="chain" id="PRO_5030656446" evidence="1">
    <location>
        <begin position="19"/>
        <end position="246"/>
    </location>
</feature>